<protein>
    <submittedName>
        <fullName evidence="1">Uncharacterized protein</fullName>
    </submittedName>
</protein>
<proteinExistence type="predicted"/>
<dbReference type="RefSeq" id="WP_093147677.1">
    <property type="nucleotide sequence ID" value="NZ_FNBW01000001.1"/>
</dbReference>
<dbReference type="OrthoDB" id="8480102at2"/>
<organism evidence="1 2">
    <name type="scientific">Thalassobaculum litoreum DSM 18839</name>
    <dbReference type="NCBI Taxonomy" id="1123362"/>
    <lineage>
        <taxon>Bacteria</taxon>
        <taxon>Pseudomonadati</taxon>
        <taxon>Pseudomonadota</taxon>
        <taxon>Alphaproteobacteria</taxon>
        <taxon>Rhodospirillales</taxon>
        <taxon>Thalassobaculaceae</taxon>
        <taxon>Thalassobaculum</taxon>
    </lineage>
</organism>
<sequence length="208" mass="23719">MTRVALERALKKPGRILTWHAGAGCRSHKTSAREDYYTVIPPHLAAFVHGFGSHTTEADVLELFLEEMLIDLAVLEAEMEEMARDDPLIPQIPEGGGPVLFEVRGYFQGCMEFYVTQRVLARTDPFRAEKEPRWLILASPHVRLPTRCAAAFDELLDRCEAVSARHDLVLDMERVRDGFRTMLRRRGGHRPARLTVLEEDAVPESVWR</sequence>
<evidence type="ECO:0000313" key="2">
    <source>
        <dbReference type="Proteomes" id="UP000198615"/>
    </source>
</evidence>
<keyword evidence="2" id="KW-1185">Reference proteome</keyword>
<dbReference type="Proteomes" id="UP000198615">
    <property type="component" value="Unassembled WGS sequence"/>
</dbReference>
<comment type="caution">
    <text evidence="1">The sequence shown here is derived from an EMBL/GenBank/DDBJ whole genome shotgun (WGS) entry which is preliminary data.</text>
</comment>
<gene>
    <name evidence="1" type="ORF">SAMN05660686_00348</name>
</gene>
<dbReference type="EMBL" id="FNBW01000001">
    <property type="protein sequence ID" value="SDF12279.1"/>
    <property type="molecule type" value="Genomic_DNA"/>
</dbReference>
<dbReference type="AlphaFoldDB" id="A0A8G2BE48"/>
<reference evidence="1 2" key="1">
    <citation type="submission" date="2016-10" db="EMBL/GenBank/DDBJ databases">
        <authorList>
            <person name="Varghese N."/>
            <person name="Submissions S."/>
        </authorList>
    </citation>
    <scope>NUCLEOTIDE SEQUENCE [LARGE SCALE GENOMIC DNA]</scope>
    <source>
        <strain evidence="1 2">DSM 18839</strain>
    </source>
</reference>
<accession>A0A8G2BE48</accession>
<evidence type="ECO:0000313" key="1">
    <source>
        <dbReference type="EMBL" id="SDF12279.1"/>
    </source>
</evidence>
<name>A0A8G2BE48_9PROT</name>